<dbReference type="Gene3D" id="3.60.60.10">
    <property type="entry name" value="Penicillin V Acylase, Chain A"/>
    <property type="match status" value="1"/>
</dbReference>
<reference evidence="11" key="1">
    <citation type="submission" date="2020-09" db="EMBL/GenBank/DDBJ databases">
        <title>New species isolated from human feces.</title>
        <authorList>
            <person name="Kitahara M."/>
            <person name="Shigeno Y."/>
            <person name="Shime M."/>
            <person name="Matsumoto Y."/>
            <person name="Nakamura S."/>
            <person name="Motooka D."/>
            <person name="Fukuoka S."/>
            <person name="Nishikawa H."/>
            <person name="Benno Y."/>
        </authorList>
    </citation>
    <scope>NUCLEOTIDE SEQUENCE</scope>
    <source>
        <strain evidence="11">MM59</strain>
    </source>
</reference>
<accession>A0A810Q9E6</accession>
<sequence>MCTAVTYRTHDHYFGRNLDLPSSYQETVTITPRNFPLPFRRAGLRRKHYAIIGVALVDRGYPLYYDATNEKGLSIAGLNFPGNADFKPEAPDMDNIAPYELIPWLLGQCTSLDQVKVLLRRLNLIRLPFSERLPLTPLHWMISDRDGSMTLESVQEGLRVYDNPVGVLTNNPPFDFQMHHLTNFLNLTRESPTNRFSPELHLEPYSLGMGALGLPGDLSSASRFVRAAFTKLNSVSGASESESISQCFHILGSVAQYRGCARAGDDGFEHTLYTSCCNTDRGLYYYTTYENSQITCVDLHRERLDSDQLVVYPMLKGQRIYLQNGCVPQR</sequence>
<dbReference type="NCBIfam" id="NF038245">
    <property type="entry name" value="bile_salt_hydro"/>
    <property type="match status" value="1"/>
</dbReference>
<dbReference type="RefSeq" id="WP_213543232.1">
    <property type="nucleotide sequence ID" value="NZ_AP023420.1"/>
</dbReference>
<evidence type="ECO:0000256" key="1">
    <source>
        <dbReference type="ARBA" id="ARBA00004860"/>
    </source>
</evidence>
<evidence type="ECO:0000256" key="5">
    <source>
        <dbReference type="ARBA" id="ARBA00044769"/>
    </source>
</evidence>
<feature type="domain" description="Choloylglycine hydrolase/NAAA C-terminal" evidence="10">
    <location>
        <begin position="2"/>
        <end position="312"/>
    </location>
</feature>
<organism evidence="11 12">
    <name type="scientific">Pusillibacter faecalis</name>
    <dbReference type="NCBI Taxonomy" id="2714358"/>
    <lineage>
        <taxon>Bacteria</taxon>
        <taxon>Bacillati</taxon>
        <taxon>Bacillota</taxon>
        <taxon>Clostridia</taxon>
        <taxon>Eubacteriales</taxon>
        <taxon>Oscillospiraceae</taxon>
        <taxon>Pusillibacter</taxon>
    </lineage>
</organism>
<gene>
    <name evidence="11" type="ORF">MM59RIKEN_19130</name>
</gene>
<evidence type="ECO:0000313" key="11">
    <source>
        <dbReference type="EMBL" id="BCK84594.1"/>
    </source>
</evidence>
<evidence type="ECO:0000256" key="4">
    <source>
        <dbReference type="ARBA" id="ARBA00023098"/>
    </source>
</evidence>
<evidence type="ECO:0000256" key="6">
    <source>
        <dbReference type="ARBA" id="ARBA00044804"/>
    </source>
</evidence>
<keyword evidence="12" id="KW-1185">Reference proteome</keyword>
<proteinExistence type="inferred from homology"/>
<dbReference type="KEGG" id="pfaa:MM59RIKEN_19130"/>
<comment type="catalytic activity">
    <reaction evidence="9">
        <text>taurodeoxycholate + H2O = deoxycholate + taurine</text>
        <dbReference type="Rhea" id="RHEA:47556"/>
        <dbReference type="ChEBI" id="CHEBI:15377"/>
        <dbReference type="ChEBI" id="CHEBI:23614"/>
        <dbReference type="ChEBI" id="CHEBI:36261"/>
        <dbReference type="ChEBI" id="CHEBI:507393"/>
    </reaction>
    <physiologicalReaction direction="left-to-right" evidence="9">
        <dbReference type="Rhea" id="RHEA:47557"/>
    </physiologicalReaction>
</comment>
<comment type="pathway">
    <text evidence="1">Lipid metabolism; bile acid biosynthesis.</text>
</comment>
<evidence type="ECO:0000256" key="2">
    <source>
        <dbReference type="ARBA" id="ARBA00006625"/>
    </source>
</evidence>
<dbReference type="EMBL" id="AP023420">
    <property type="protein sequence ID" value="BCK84594.1"/>
    <property type="molecule type" value="Genomic_DNA"/>
</dbReference>
<dbReference type="PANTHER" id="PTHR35527:SF2">
    <property type="entry name" value="HYDROLASE"/>
    <property type="match status" value="1"/>
</dbReference>
<comment type="similarity">
    <text evidence="2">Belongs to the peptidase C59 family.</text>
</comment>
<dbReference type="Pfam" id="PF02275">
    <property type="entry name" value="CBAH"/>
    <property type="match status" value="1"/>
</dbReference>
<dbReference type="InterPro" id="IPR029055">
    <property type="entry name" value="Ntn_hydrolases_N"/>
</dbReference>
<name>A0A810Q9E6_9FIRM</name>
<keyword evidence="4" id="KW-0443">Lipid metabolism</keyword>
<evidence type="ECO:0000256" key="7">
    <source>
        <dbReference type="ARBA" id="ARBA00044806"/>
    </source>
</evidence>
<evidence type="ECO:0000259" key="10">
    <source>
        <dbReference type="Pfam" id="PF02275"/>
    </source>
</evidence>
<dbReference type="InterPro" id="IPR029132">
    <property type="entry name" value="CBAH/NAAA_C"/>
</dbReference>
<dbReference type="SUPFAM" id="SSF56235">
    <property type="entry name" value="N-terminal nucleophile aminohydrolases (Ntn hydrolases)"/>
    <property type="match status" value="1"/>
</dbReference>
<protein>
    <recommendedName>
        <fullName evidence="5">choloylglycine hydrolase</fullName>
        <ecNumber evidence="5">3.5.1.24</ecNumber>
    </recommendedName>
    <alternativeName>
        <fullName evidence="6">Bile salt hydrolase</fullName>
    </alternativeName>
    <alternativeName>
        <fullName evidence="7">Choloylglycine hydrolase</fullName>
    </alternativeName>
</protein>
<keyword evidence="3 11" id="KW-0378">Hydrolase</keyword>
<comment type="catalytic activity">
    <reaction evidence="8">
        <text>cholate + taurine = taurocholate + H2O</text>
        <dbReference type="Rhea" id="RHEA:47108"/>
        <dbReference type="ChEBI" id="CHEBI:15377"/>
        <dbReference type="ChEBI" id="CHEBI:29747"/>
        <dbReference type="ChEBI" id="CHEBI:36257"/>
        <dbReference type="ChEBI" id="CHEBI:507393"/>
    </reaction>
    <physiologicalReaction direction="right-to-left" evidence="8">
        <dbReference type="Rhea" id="RHEA:47110"/>
    </physiologicalReaction>
</comment>
<dbReference type="PANTHER" id="PTHR35527">
    <property type="entry name" value="CHOLOYLGLYCINE HYDROLASE"/>
    <property type="match status" value="1"/>
</dbReference>
<dbReference type="EC" id="3.5.1.24" evidence="5"/>
<dbReference type="InterPro" id="IPR052193">
    <property type="entry name" value="Peptidase_C59"/>
</dbReference>
<dbReference type="Proteomes" id="UP000679848">
    <property type="component" value="Chromosome"/>
</dbReference>
<evidence type="ECO:0000313" key="12">
    <source>
        <dbReference type="Proteomes" id="UP000679848"/>
    </source>
</evidence>
<dbReference type="AlphaFoldDB" id="A0A810Q9E6"/>
<evidence type="ECO:0000256" key="9">
    <source>
        <dbReference type="ARBA" id="ARBA00048897"/>
    </source>
</evidence>
<dbReference type="InterPro" id="IPR047711">
    <property type="entry name" value="CBAH"/>
</dbReference>
<dbReference type="CDD" id="cd00542">
    <property type="entry name" value="Ntn_PVA"/>
    <property type="match status" value="1"/>
</dbReference>
<dbReference type="GO" id="GO:0045302">
    <property type="term" value="F:choloylglycine hydrolase activity"/>
    <property type="evidence" value="ECO:0007669"/>
    <property type="project" value="UniProtKB-EC"/>
</dbReference>
<dbReference type="GO" id="GO:0006629">
    <property type="term" value="P:lipid metabolic process"/>
    <property type="evidence" value="ECO:0007669"/>
    <property type="project" value="UniProtKB-KW"/>
</dbReference>
<evidence type="ECO:0000256" key="3">
    <source>
        <dbReference type="ARBA" id="ARBA00022801"/>
    </source>
</evidence>
<evidence type="ECO:0000256" key="8">
    <source>
        <dbReference type="ARBA" id="ARBA00047285"/>
    </source>
</evidence>